<dbReference type="AlphaFoldDB" id="A0A9W4WPX6"/>
<dbReference type="OrthoDB" id="2389387at2759"/>
<reference evidence="1" key="1">
    <citation type="submission" date="2022-08" db="EMBL/GenBank/DDBJ databases">
        <authorList>
            <person name="Kallberg Y."/>
            <person name="Tangrot J."/>
            <person name="Rosling A."/>
        </authorList>
    </citation>
    <scope>NUCLEOTIDE SEQUENCE</scope>
    <source>
        <strain evidence="1">Wild A</strain>
    </source>
</reference>
<dbReference type="Proteomes" id="UP001153678">
    <property type="component" value="Unassembled WGS sequence"/>
</dbReference>
<comment type="caution">
    <text evidence="1">The sequence shown here is derived from an EMBL/GenBank/DDBJ whole genome shotgun (WGS) entry which is preliminary data.</text>
</comment>
<accession>A0A9W4WPX6</accession>
<evidence type="ECO:0000313" key="1">
    <source>
        <dbReference type="EMBL" id="CAI2177439.1"/>
    </source>
</evidence>
<gene>
    <name evidence="1" type="ORF">FWILDA_LOCUS8089</name>
</gene>
<evidence type="ECO:0000313" key="2">
    <source>
        <dbReference type="Proteomes" id="UP001153678"/>
    </source>
</evidence>
<protein>
    <submittedName>
        <fullName evidence="1">16197_t:CDS:1</fullName>
    </submittedName>
</protein>
<dbReference type="EMBL" id="CAMKVN010001674">
    <property type="protein sequence ID" value="CAI2177439.1"/>
    <property type="molecule type" value="Genomic_DNA"/>
</dbReference>
<name>A0A9W4WPX6_9GLOM</name>
<sequence length="55" mass="6408">MEIDVNLLPNIYQAYRNKNLIAYVRSNSCQIRSDRQVSVIKYFSKISNQQSAAKK</sequence>
<keyword evidence="2" id="KW-1185">Reference proteome</keyword>
<organism evidence="1 2">
    <name type="scientific">Funneliformis geosporum</name>
    <dbReference type="NCBI Taxonomy" id="1117311"/>
    <lineage>
        <taxon>Eukaryota</taxon>
        <taxon>Fungi</taxon>
        <taxon>Fungi incertae sedis</taxon>
        <taxon>Mucoromycota</taxon>
        <taxon>Glomeromycotina</taxon>
        <taxon>Glomeromycetes</taxon>
        <taxon>Glomerales</taxon>
        <taxon>Glomeraceae</taxon>
        <taxon>Funneliformis</taxon>
    </lineage>
</organism>
<proteinExistence type="predicted"/>